<dbReference type="Gene3D" id="3.90.550.10">
    <property type="entry name" value="Spore Coat Polysaccharide Biosynthesis Protein SpsA, Chain A"/>
    <property type="match status" value="1"/>
</dbReference>
<organism evidence="5 6">
    <name type="scientific">Sandarakinorhabdus fusca</name>
    <dbReference type="NCBI Taxonomy" id="1439888"/>
    <lineage>
        <taxon>Bacteria</taxon>
        <taxon>Pseudomonadati</taxon>
        <taxon>Pseudomonadota</taxon>
        <taxon>Alphaproteobacteria</taxon>
        <taxon>Sphingomonadales</taxon>
        <taxon>Sphingosinicellaceae</taxon>
        <taxon>Sandarakinorhabdus</taxon>
    </lineage>
</organism>
<dbReference type="PANTHER" id="PTHR43179:SF12">
    <property type="entry name" value="GALACTOFURANOSYLTRANSFERASE GLFT2"/>
    <property type="match status" value="1"/>
</dbReference>
<keyword evidence="6" id="KW-1185">Reference proteome</keyword>
<feature type="domain" description="Glycosyltransferase 2-like" evidence="4">
    <location>
        <begin position="29"/>
        <end position="80"/>
    </location>
</feature>
<dbReference type="Proteomes" id="UP000481327">
    <property type="component" value="Unassembled WGS sequence"/>
</dbReference>
<evidence type="ECO:0000256" key="3">
    <source>
        <dbReference type="ARBA" id="ARBA00022679"/>
    </source>
</evidence>
<accession>A0A7C9KWB0</accession>
<keyword evidence="3 5" id="KW-0808">Transferase</keyword>
<dbReference type="InterPro" id="IPR001173">
    <property type="entry name" value="Glyco_trans_2-like"/>
</dbReference>
<dbReference type="AlphaFoldDB" id="A0A7C9KWB0"/>
<comment type="caution">
    <text evidence="5">The sequence shown here is derived from an EMBL/GenBank/DDBJ whole genome shotgun (WGS) entry which is preliminary data.</text>
</comment>
<name>A0A7C9KWB0_9SPHN</name>
<dbReference type="SUPFAM" id="SSF53448">
    <property type="entry name" value="Nucleotide-diphospho-sugar transferases"/>
    <property type="match status" value="1"/>
</dbReference>
<evidence type="ECO:0000259" key="4">
    <source>
        <dbReference type="Pfam" id="PF00535"/>
    </source>
</evidence>
<keyword evidence="2" id="KW-0328">Glycosyltransferase</keyword>
<dbReference type="EMBL" id="WIOL01000001">
    <property type="protein sequence ID" value="MQT16522.1"/>
    <property type="molecule type" value="Genomic_DNA"/>
</dbReference>
<evidence type="ECO:0000256" key="2">
    <source>
        <dbReference type="ARBA" id="ARBA00022676"/>
    </source>
</evidence>
<reference evidence="5 6" key="1">
    <citation type="submission" date="2019-09" db="EMBL/GenBank/DDBJ databases">
        <title>Polymorphobacter sp. isolated from a lake in China.</title>
        <authorList>
            <person name="Liu Z."/>
        </authorList>
    </citation>
    <scope>NUCLEOTIDE SEQUENCE [LARGE SCALE GENOMIC DNA]</scope>
    <source>
        <strain evidence="5 6">D40P</strain>
    </source>
</reference>
<dbReference type="GO" id="GO:0016757">
    <property type="term" value="F:glycosyltransferase activity"/>
    <property type="evidence" value="ECO:0007669"/>
    <property type="project" value="UniProtKB-KW"/>
</dbReference>
<protein>
    <submittedName>
        <fullName evidence="5">Glycosyltransferase</fullName>
    </submittedName>
</protein>
<evidence type="ECO:0000313" key="5">
    <source>
        <dbReference type="EMBL" id="MQT16522.1"/>
    </source>
</evidence>
<proteinExistence type="inferred from homology"/>
<gene>
    <name evidence="5" type="ORF">F3168_04520</name>
</gene>
<evidence type="ECO:0000256" key="1">
    <source>
        <dbReference type="ARBA" id="ARBA00006739"/>
    </source>
</evidence>
<sequence>MIRPTTPTRAPAPVARQSSGASLTAPLGIVLVNWNRWADTIECLESVLRSSIPVRIVVVDNGSTDGSLDRIAAWADGTQPVEPTSAAMARFSQPPCPKPVPYERLDAAAMARPDAVARQYLTLVDSGANLGFAGGNNVGLRLLMADPRVNWFWLLNNDTVIEANAAEALVRRMATTHDIGMCGTIVRYYHDPERIQALNGHRFNVWTGQSQGIGVRELITKPFDSKRVVDQTDFVLGASLGASRRFLETVGPMEDRYFLYYEEIDWAARNNGRFAIGFAHGATVFHKEGGSIGSSGKPGARSLGSEYWLTRSRLAFFRRNRPWLLPWHWLVTLSLIARRLVKGQPKKAAAIARALFGLGQKP</sequence>
<dbReference type="InterPro" id="IPR029044">
    <property type="entry name" value="Nucleotide-diphossugar_trans"/>
</dbReference>
<comment type="similarity">
    <text evidence="1">Belongs to the glycosyltransferase 2 family.</text>
</comment>
<evidence type="ECO:0000313" key="6">
    <source>
        <dbReference type="Proteomes" id="UP000481327"/>
    </source>
</evidence>
<dbReference type="RefSeq" id="WP_152576912.1">
    <property type="nucleotide sequence ID" value="NZ_JAATJI010000001.1"/>
</dbReference>
<dbReference type="OrthoDB" id="9771846at2"/>
<dbReference type="PANTHER" id="PTHR43179">
    <property type="entry name" value="RHAMNOSYLTRANSFERASE WBBL"/>
    <property type="match status" value="1"/>
</dbReference>
<dbReference type="Pfam" id="PF00535">
    <property type="entry name" value="Glycos_transf_2"/>
    <property type="match status" value="1"/>
</dbReference>